<keyword evidence="3" id="KW-1185">Reference proteome</keyword>
<dbReference type="EMBL" id="JABSTU010000507">
    <property type="protein sequence ID" value="KAH7990027.1"/>
    <property type="molecule type" value="Genomic_DNA"/>
</dbReference>
<reference evidence="2" key="1">
    <citation type="journal article" date="2020" name="Cell">
        <title>Large-Scale Comparative Analyses of Tick Genomes Elucidate Their Genetic Diversity and Vector Capacities.</title>
        <authorList>
            <consortium name="Tick Genome and Microbiome Consortium (TIGMIC)"/>
            <person name="Jia N."/>
            <person name="Wang J."/>
            <person name="Shi W."/>
            <person name="Du L."/>
            <person name="Sun Y."/>
            <person name="Zhan W."/>
            <person name="Jiang J.F."/>
            <person name="Wang Q."/>
            <person name="Zhang B."/>
            <person name="Ji P."/>
            <person name="Bell-Sakyi L."/>
            <person name="Cui X.M."/>
            <person name="Yuan T.T."/>
            <person name="Jiang B.G."/>
            <person name="Yang W.F."/>
            <person name="Lam T.T."/>
            <person name="Chang Q.C."/>
            <person name="Ding S.J."/>
            <person name="Wang X.J."/>
            <person name="Zhu J.G."/>
            <person name="Ruan X.D."/>
            <person name="Zhao L."/>
            <person name="Wei J.T."/>
            <person name="Ye R.Z."/>
            <person name="Que T.C."/>
            <person name="Du C.H."/>
            <person name="Zhou Y.H."/>
            <person name="Cheng J.X."/>
            <person name="Dai P.F."/>
            <person name="Guo W.B."/>
            <person name="Han X.H."/>
            <person name="Huang E.J."/>
            <person name="Li L.F."/>
            <person name="Wei W."/>
            <person name="Gao Y.C."/>
            <person name="Liu J.Z."/>
            <person name="Shao H.Z."/>
            <person name="Wang X."/>
            <person name="Wang C.C."/>
            <person name="Yang T.C."/>
            <person name="Huo Q.B."/>
            <person name="Li W."/>
            <person name="Chen H.Y."/>
            <person name="Chen S.E."/>
            <person name="Zhou L.G."/>
            <person name="Ni X.B."/>
            <person name="Tian J.H."/>
            <person name="Sheng Y."/>
            <person name="Liu T."/>
            <person name="Pan Y.S."/>
            <person name="Xia L.Y."/>
            <person name="Li J."/>
            <person name="Zhao F."/>
            <person name="Cao W.C."/>
        </authorList>
    </citation>
    <scope>NUCLEOTIDE SEQUENCE</scope>
    <source>
        <strain evidence="2">Rmic-2018</strain>
    </source>
</reference>
<accession>A0A9J6D2X8</accession>
<dbReference type="AlphaFoldDB" id="A0A9J6D2X8"/>
<name>A0A9J6D2X8_RHIMP</name>
<comment type="caution">
    <text evidence="2">The sequence shown here is derived from an EMBL/GenBank/DDBJ whole genome shotgun (WGS) entry which is preliminary data.</text>
</comment>
<dbReference type="Proteomes" id="UP000821866">
    <property type="component" value="Unassembled WGS sequence"/>
</dbReference>
<evidence type="ECO:0000313" key="3">
    <source>
        <dbReference type="Proteomes" id="UP000821866"/>
    </source>
</evidence>
<organism evidence="2 3">
    <name type="scientific">Rhipicephalus microplus</name>
    <name type="common">Cattle tick</name>
    <name type="synonym">Boophilus microplus</name>
    <dbReference type="NCBI Taxonomy" id="6941"/>
    <lineage>
        <taxon>Eukaryota</taxon>
        <taxon>Metazoa</taxon>
        <taxon>Ecdysozoa</taxon>
        <taxon>Arthropoda</taxon>
        <taxon>Chelicerata</taxon>
        <taxon>Arachnida</taxon>
        <taxon>Acari</taxon>
        <taxon>Parasitiformes</taxon>
        <taxon>Ixodida</taxon>
        <taxon>Ixodoidea</taxon>
        <taxon>Ixodidae</taxon>
        <taxon>Rhipicephalinae</taxon>
        <taxon>Rhipicephalus</taxon>
        <taxon>Boophilus</taxon>
    </lineage>
</organism>
<gene>
    <name evidence="2" type="ORF">HPB51_026492</name>
</gene>
<feature type="region of interest" description="Disordered" evidence="1">
    <location>
        <begin position="41"/>
        <end position="88"/>
    </location>
</feature>
<feature type="compositionally biased region" description="Basic residues" evidence="1">
    <location>
        <begin position="41"/>
        <end position="53"/>
    </location>
</feature>
<sequence length="519" mass="56576">MKTWSAEIHGHVLMSGKRRAGLAKDAVPSIFEGAPRYLSKKIKSPRKQVKRQAHCVAPSTSPSHSASSTEPMPTSPGEISSASGVSAEMPCDSSTVTAAREAYANASRDLSFVELFNSTPGISLPQSSWAVHHTDADGVRDIVFIDAAETHRTSDGSSLVFNRKALHVKSDMTVQAYVFGKQVGTAALGLNPSVSTVSELDTMLSVMNSTSVCCGGPNLKNFPGVTPECAFVNCQGNWRHNRCFSVPPSGTICQFCSGLADTLRIHASRRAARAKQDRPLLRIRLEVAPAQKQKLHALRQAGGQNEHPTFPTFLQLYRMLSLYCLLKPPQFGNCTSTGNKQASVFTLADLRNICSDSSSQHPAKLDQLKEKLDALIEEGSWECDDLFDFGDSDATVVDCIVYYVTGFVSRKVGSCTCCTNCKEALAGKKGTVDVPEADLVNCETKGWLTHPNMHLFDLFKCTEEHFAKHDSDQDVYDKTIDAVLENQNFMFPCSAHKEEMLAKLLHYYVCCACGITAGN</sequence>
<evidence type="ECO:0000256" key="1">
    <source>
        <dbReference type="SAM" id="MobiDB-lite"/>
    </source>
</evidence>
<evidence type="ECO:0000313" key="2">
    <source>
        <dbReference type="EMBL" id="KAH7990027.1"/>
    </source>
</evidence>
<feature type="compositionally biased region" description="Low complexity" evidence="1">
    <location>
        <begin position="57"/>
        <end position="69"/>
    </location>
</feature>
<protein>
    <submittedName>
        <fullName evidence="2">Uncharacterized protein</fullName>
    </submittedName>
</protein>
<reference evidence="2" key="2">
    <citation type="submission" date="2021-09" db="EMBL/GenBank/DDBJ databases">
        <authorList>
            <person name="Jia N."/>
            <person name="Wang J."/>
            <person name="Shi W."/>
            <person name="Du L."/>
            <person name="Sun Y."/>
            <person name="Zhan W."/>
            <person name="Jiang J."/>
            <person name="Wang Q."/>
            <person name="Zhang B."/>
            <person name="Ji P."/>
            <person name="Sakyi L.B."/>
            <person name="Cui X."/>
            <person name="Yuan T."/>
            <person name="Jiang B."/>
            <person name="Yang W."/>
            <person name="Lam T.T.-Y."/>
            <person name="Chang Q."/>
            <person name="Ding S."/>
            <person name="Wang X."/>
            <person name="Zhu J."/>
            <person name="Ruan X."/>
            <person name="Zhao L."/>
            <person name="Wei J."/>
            <person name="Que T."/>
            <person name="Du C."/>
            <person name="Cheng J."/>
            <person name="Dai P."/>
            <person name="Han X."/>
            <person name="Huang E."/>
            <person name="Gao Y."/>
            <person name="Liu J."/>
            <person name="Shao H."/>
            <person name="Ye R."/>
            <person name="Li L."/>
            <person name="Wei W."/>
            <person name="Wang X."/>
            <person name="Wang C."/>
            <person name="Huo Q."/>
            <person name="Li W."/>
            <person name="Guo W."/>
            <person name="Chen H."/>
            <person name="Chen S."/>
            <person name="Zhou L."/>
            <person name="Zhou L."/>
            <person name="Ni X."/>
            <person name="Tian J."/>
            <person name="Zhou Y."/>
            <person name="Sheng Y."/>
            <person name="Liu T."/>
            <person name="Pan Y."/>
            <person name="Xia L."/>
            <person name="Li J."/>
            <person name="Zhao F."/>
            <person name="Cao W."/>
        </authorList>
    </citation>
    <scope>NUCLEOTIDE SEQUENCE</scope>
    <source>
        <strain evidence="2">Rmic-2018</strain>
        <tissue evidence="2">Larvae</tissue>
    </source>
</reference>
<proteinExistence type="predicted"/>